<dbReference type="RefSeq" id="WP_268922054.1">
    <property type="nucleotide sequence ID" value="NZ_JAPTGC010000001.1"/>
</dbReference>
<gene>
    <name evidence="1" type="ORF">O0S09_01185</name>
</gene>
<sequence>MQIEYLSPDHALLTGPGVFADAYCLDLGVARLIFAKSSAGFVGCGFFDLAVFEKLSIPAAKVTGIFTIEDLLKSPVSAATPAAVLRGAKTGVTGEEAIRRLCISDR</sequence>
<dbReference type="Pfam" id="PF08827">
    <property type="entry name" value="DUF1805"/>
    <property type="match status" value="1"/>
</dbReference>
<dbReference type="SUPFAM" id="SSF102891">
    <property type="entry name" value="Hypothetical protein Ta1206"/>
    <property type="match status" value="1"/>
</dbReference>
<dbReference type="Gene3D" id="3.30.1980.10">
    <property type="entry name" value="Hypothetical protein YunC"/>
    <property type="match status" value="1"/>
</dbReference>
<keyword evidence="2" id="KW-1185">Reference proteome</keyword>
<proteinExistence type="predicted"/>
<comment type="caution">
    <text evidence="1">The sequence shown here is derived from an EMBL/GenBank/DDBJ whole genome shotgun (WGS) entry which is preliminary data.</text>
</comment>
<dbReference type="InterPro" id="IPR036493">
    <property type="entry name" value="YunC_sf"/>
</dbReference>
<organism evidence="1 2">
    <name type="scientific">Methanocorpusculum vombati</name>
    <dbReference type="NCBI Taxonomy" id="3002864"/>
    <lineage>
        <taxon>Archaea</taxon>
        <taxon>Methanobacteriati</taxon>
        <taxon>Methanobacteriota</taxon>
        <taxon>Stenosarchaea group</taxon>
        <taxon>Methanomicrobia</taxon>
        <taxon>Methanomicrobiales</taxon>
        <taxon>Methanocorpusculaceae</taxon>
        <taxon>Methanocorpusculum</taxon>
    </lineage>
</organism>
<dbReference type="EMBL" id="JAPTGC010000001">
    <property type="protein sequence ID" value="MCZ0861870.1"/>
    <property type="molecule type" value="Genomic_DNA"/>
</dbReference>
<evidence type="ECO:0000313" key="1">
    <source>
        <dbReference type="EMBL" id="MCZ0861870.1"/>
    </source>
</evidence>
<dbReference type="Proteomes" id="UP001141336">
    <property type="component" value="Unassembled WGS sequence"/>
</dbReference>
<dbReference type="InterPro" id="IPR014931">
    <property type="entry name" value="DUF1805"/>
</dbReference>
<name>A0ABT4IL52_9EURY</name>
<protein>
    <submittedName>
        <fullName evidence="1">DUF1805 domain-containing protein</fullName>
    </submittedName>
</protein>
<reference evidence="1" key="1">
    <citation type="submission" date="2022-12" db="EMBL/GenBank/DDBJ databases">
        <title>Isolation and characterisation of novel Methanocorpusculum spp. from native Australian herbivores indicates the genus is ancestrally host-associated.</title>
        <authorList>
            <person name="Volmer J.G."/>
            <person name="Soo R.M."/>
            <person name="Evans P.N."/>
            <person name="Hoedt E.C."/>
            <person name="Astorga Alsina A.L."/>
            <person name="Woodcroft B.J."/>
            <person name="Tyson G.W."/>
            <person name="Hugenholtz P."/>
            <person name="Morrison M."/>
        </authorList>
    </citation>
    <scope>NUCLEOTIDE SEQUENCE</scope>
    <source>
        <strain evidence="1">CW153</strain>
    </source>
</reference>
<evidence type="ECO:0000313" key="2">
    <source>
        <dbReference type="Proteomes" id="UP001141336"/>
    </source>
</evidence>
<accession>A0ABT4IL52</accession>